<evidence type="ECO:0000256" key="5">
    <source>
        <dbReference type="ARBA" id="ARBA00023288"/>
    </source>
</evidence>
<feature type="region of interest" description="Disordered" evidence="6">
    <location>
        <begin position="1"/>
        <end position="20"/>
    </location>
</feature>
<reference evidence="7 8" key="1">
    <citation type="submission" date="2020-08" db="EMBL/GenBank/DDBJ databases">
        <title>Cohnella phylogeny.</title>
        <authorList>
            <person name="Dunlap C."/>
        </authorList>
    </citation>
    <scope>NUCLEOTIDE SEQUENCE [LARGE SCALE GENOMIC DNA]</scope>
    <source>
        <strain evidence="7 8">CBP 2801</strain>
    </source>
</reference>
<keyword evidence="8" id="KW-1185">Reference proteome</keyword>
<evidence type="ECO:0000313" key="8">
    <source>
        <dbReference type="Proteomes" id="UP000564644"/>
    </source>
</evidence>
<accession>A0A7X0SN30</accession>
<organism evidence="7 8">
    <name type="scientific">Cohnella zeiphila</name>
    <dbReference type="NCBI Taxonomy" id="2761120"/>
    <lineage>
        <taxon>Bacteria</taxon>
        <taxon>Bacillati</taxon>
        <taxon>Bacillota</taxon>
        <taxon>Bacilli</taxon>
        <taxon>Bacillales</taxon>
        <taxon>Paenibacillaceae</taxon>
        <taxon>Cohnella</taxon>
    </lineage>
</organism>
<feature type="compositionally biased region" description="Basic and acidic residues" evidence="6">
    <location>
        <begin position="7"/>
        <end position="20"/>
    </location>
</feature>
<keyword evidence="1" id="KW-1003">Cell membrane</keyword>
<evidence type="ECO:0000256" key="1">
    <source>
        <dbReference type="ARBA" id="ARBA00022475"/>
    </source>
</evidence>
<dbReference type="InterPro" id="IPR050490">
    <property type="entry name" value="Bact_solute-bd_prot1"/>
</dbReference>
<evidence type="ECO:0000256" key="4">
    <source>
        <dbReference type="ARBA" id="ARBA00023139"/>
    </source>
</evidence>
<sequence>MSLGRAEGARKETSLGRAERWRQEASLGKAARALTAAGFALLLLGSCTGRGGAPASGSPTDDADRFAYERYESPVTLRIPHQYSDIQLPEGDTSENNFLTRYLTKMTGITIRYAWEAPNDAQYASKMDLSIRSGDLPDAFVANRAQFLELARSGQLADLTDIYGQYASTLVKSLYGSTGGKALKEASLNGRLYGFPNVAIEADEPTYLWVRQDWLDRLGLPAPQSLQDIASIAKAFRSADFDGDGKADTAGIPVDRSLVYDEKTGNNGLNGVFAAFGAFPKRWIRGSDGKPVYGSVQPEAKRALSLLAEWYKDGVLDEQFMLRQDAQDLVAENKTGLFFGPWWAPYYPLSKSISDDTKAEWQVYAAPENDQGAFVTGTSPVTDRYLVVRSGYAHPEAALKLLNTFTRMERNLDPNAPALIALTDQLGTQLRNYYPFDLLLDRPDAVITRHDRLVQALNGEIQPGQLDAETKQLYDSAVTERESPRKNLEAWSATQAYLLGGAVSKTKMEKVQSLFVDPTSTMTEKWAALQKLEQETYAKIITGELPLSAFDTFVEQWNAQGGDRIMAEVAVSVRAKA</sequence>
<dbReference type="AlphaFoldDB" id="A0A7X0SN30"/>
<name>A0A7X0SN30_9BACL</name>
<keyword evidence="4" id="KW-0564">Palmitate</keyword>
<evidence type="ECO:0000256" key="6">
    <source>
        <dbReference type="SAM" id="MobiDB-lite"/>
    </source>
</evidence>
<dbReference type="Proteomes" id="UP000564644">
    <property type="component" value="Unassembled WGS sequence"/>
</dbReference>
<dbReference type="Gene3D" id="3.40.190.10">
    <property type="entry name" value="Periplasmic binding protein-like II"/>
    <property type="match status" value="3"/>
</dbReference>
<evidence type="ECO:0000313" key="7">
    <source>
        <dbReference type="EMBL" id="MBB6733022.1"/>
    </source>
</evidence>
<dbReference type="PANTHER" id="PTHR43649">
    <property type="entry name" value="ARABINOSE-BINDING PROTEIN-RELATED"/>
    <property type="match status" value="1"/>
</dbReference>
<dbReference type="EMBL" id="JACJVO010000024">
    <property type="protein sequence ID" value="MBB6733022.1"/>
    <property type="molecule type" value="Genomic_DNA"/>
</dbReference>
<comment type="caution">
    <text evidence="7">The sequence shown here is derived from an EMBL/GenBank/DDBJ whole genome shotgun (WGS) entry which is preliminary data.</text>
</comment>
<protein>
    <submittedName>
        <fullName evidence="7">Extracellular solute-binding protein</fullName>
    </submittedName>
</protein>
<evidence type="ECO:0000256" key="3">
    <source>
        <dbReference type="ARBA" id="ARBA00023136"/>
    </source>
</evidence>
<keyword evidence="3" id="KW-0472">Membrane</keyword>
<gene>
    <name evidence="7" type="ORF">H7C18_19070</name>
</gene>
<proteinExistence type="predicted"/>
<dbReference type="PANTHER" id="PTHR43649:SF33">
    <property type="entry name" value="POLYGALACTURONAN_RHAMNOGALACTURONAN-BINDING PROTEIN YTCQ"/>
    <property type="match status" value="1"/>
</dbReference>
<dbReference type="RefSeq" id="WP_185130685.1">
    <property type="nucleotide sequence ID" value="NZ_JACJVO010000024.1"/>
</dbReference>
<dbReference type="InterPro" id="IPR006059">
    <property type="entry name" value="SBP"/>
</dbReference>
<keyword evidence="5" id="KW-0449">Lipoprotein</keyword>
<dbReference type="SUPFAM" id="SSF53850">
    <property type="entry name" value="Periplasmic binding protein-like II"/>
    <property type="match status" value="1"/>
</dbReference>
<evidence type="ECO:0000256" key="2">
    <source>
        <dbReference type="ARBA" id="ARBA00022729"/>
    </source>
</evidence>
<dbReference type="Pfam" id="PF13416">
    <property type="entry name" value="SBP_bac_8"/>
    <property type="match status" value="1"/>
</dbReference>
<keyword evidence="2" id="KW-0732">Signal</keyword>